<dbReference type="SUPFAM" id="SSF56349">
    <property type="entry name" value="DNA breaking-rejoining enzymes"/>
    <property type="match status" value="1"/>
</dbReference>
<gene>
    <name evidence="5" type="ORF">FHR97_002848</name>
</gene>
<dbReference type="EMBL" id="JACHXR010000008">
    <property type="protein sequence ID" value="MBB3231985.1"/>
    <property type="molecule type" value="Genomic_DNA"/>
</dbReference>
<dbReference type="AlphaFoldDB" id="A0A7W5HKM6"/>
<protein>
    <submittedName>
        <fullName evidence="5">Integrase</fullName>
    </submittedName>
</protein>
<keyword evidence="6" id="KW-1185">Reference proteome</keyword>
<dbReference type="PANTHER" id="PTHR30349:SF64">
    <property type="entry name" value="PROPHAGE INTEGRASE INTD-RELATED"/>
    <property type="match status" value="1"/>
</dbReference>
<accession>A0A7W5HKM6</accession>
<feature type="region of interest" description="Disordered" evidence="3">
    <location>
        <begin position="258"/>
        <end position="277"/>
    </location>
</feature>
<proteinExistence type="predicted"/>
<dbReference type="Proteomes" id="UP000518892">
    <property type="component" value="Unassembled WGS sequence"/>
</dbReference>
<reference evidence="5 6" key="1">
    <citation type="submission" date="2020-08" db="EMBL/GenBank/DDBJ databases">
        <title>Genomic Encyclopedia of Type Strains, Phase III (KMG-III): the genomes of soil and plant-associated and newly described type strains.</title>
        <authorList>
            <person name="Whitman W."/>
        </authorList>
    </citation>
    <scope>NUCLEOTIDE SEQUENCE [LARGE SCALE GENOMIC DNA]</scope>
    <source>
        <strain evidence="5 6">CECT 7744</strain>
    </source>
</reference>
<dbReference type="GO" id="GO:0006310">
    <property type="term" value="P:DNA recombination"/>
    <property type="evidence" value="ECO:0007669"/>
    <property type="project" value="UniProtKB-KW"/>
</dbReference>
<dbReference type="InterPro" id="IPR050090">
    <property type="entry name" value="Tyrosine_recombinase_XerCD"/>
</dbReference>
<evidence type="ECO:0000256" key="2">
    <source>
        <dbReference type="ARBA" id="ARBA00023172"/>
    </source>
</evidence>
<dbReference type="RefSeq" id="WP_183384452.1">
    <property type="nucleotide sequence ID" value="NZ_JACHXR010000008.1"/>
</dbReference>
<dbReference type="InterPro" id="IPR011010">
    <property type="entry name" value="DNA_brk_join_enz"/>
</dbReference>
<dbReference type="Gene3D" id="1.10.443.10">
    <property type="entry name" value="Intergrase catalytic core"/>
    <property type="match status" value="1"/>
</dbReference>
<evidence type="ECO:0000313" key="5">
    <source>
        <dbReference type="EMBL" id="MBB3231985.1"/>
    </source>
</evidence>
<sequence length="440" mass="51474">MHTKNLKLAHGETFPTLLDDDGVPDFWVTTYITVKCRPASTFNTLRNITSRLRHLRDFERETGRDLTKELEQDLFLDDKTCNDLRWYCWIDKKRYSTFQQNRDKPRRKKNLVSLIKTEQPPRVDVDTCAQRLRDIAKFLVFVAETINRNRLHDRDVRRGIDEMRDRLVALTPKTNSSRAALDPFSMAPHPSVFLRLIELSDPDNPKSPFRGITRKRNALMFKVLLATGMRIGELLCLRTDSRHLDLLASPPMIHIRKPSKHDKHVDERNLPPSQKTTERSIYISERLSAEIEDYMMEDRRAATPSRKHNWLFVNHRKDDHWGKPVSLVNWNNAVDRIRKVDPEMFYGVKSHGFRHAFAYIWNVKVDAHNAQAKAKPELGMKIISERERESALMDVMGWTSESSAAPYLKRYVKEVVDKVTLESVDELMEYVDMSIFGDDQ</sequence>
<dbReference type="PROSITE" id="PS51898">
    <property type="entry name" value="TYR_RECOMBINASE"/>
    <property type="match status" value="1"/>
</dbReference>
<comment type="caution">
    <text evidence="5">The sequence shown here is derived from an EMBL/GenBank/DDBJ whole genome shotgun (WGS) entry which is preliminary data.</text>
</comment>
<dbReference type="CDD" id="cd00397">
    <property type="entry name" value="DNA_BRE_C"/>
    <property type="match status" value="1"/>
</dbReference>
<name>A0A7W5HKM6_9GAMM</name>
<keyword evidence="1" id="KW-0229">DNA integration</keyword>
<dbReference type="InterPro" id="IPR013762">
    <property type="entry name" value="Integrase-like_cat_sf"/>
</dbReference>
<dbReference type="GO" id="GO:0003677">
    <property type="term" value="F:DNA binding"/>
    <property type="evidence" value="ECO:0007669"/>
    <property type="project" value="InterPro"/>
</dbReference>
<organism evidence="5 6">
    <name type="scientific">Halomonas stenophila</name>
    <dbReference type="NCBI Taxonomy" id="795312"/>
    <lineage>
        <taxon>Bacteria</taxon>
        <taxon>Pseudomonadati</taxon>
        <taxon>Pseudomonadota</taxon>
        <taxon>Gammaproteobacteria</taxon>
        <taxon>Oceanospirillales</taxon>
        <taxon>Halomonadaceae</taxon>
        <taxon>Halomonas</taxon>
    </lineage>
</organism>
<keyword evidence="2" id="KW-0233">DNA recombination</keyword>
<dbReference type="GO" id="GO:0015074">
    <property type="term" value="P:DNA integration"/>
    <property type="evidence" value="ECO:0007669"/>
    <property type="project" value="UniProtKB-KW"/>
</dbReference>
<evidence type="ECO:0000313" key="6">
    <source>
        <dbReference type="Proteomes" id="UP000518892"/>
    </source>
</evidence>
<evidence type="ECO:0000259" key="4">
    <source>
        <dbReference type="PROSITE" id="PS51898"/>
    </source>
</evidence>
<dbReference type="InterPro" id="IPR002104">
    <property type="entry name" value="Integrase_catalytic"/>
</dbReference>
<evidence type="ECO:0000256" key="1">
    <source>
        <dbReference type="ARBA" id="ARBA00022908"/>
    </source>
</evidence>
<dbReference type="PANTHER" id="PTHR30349">
    <property type="entry name" value="PHAGE INTEGRASE-RELATED"/>
    <property type="match status" value="1"/>
</dbReference>
<dbReference type="Pfam" id="PF00589">
    <property type="entry name" value="Phage_integrase"/>
    <property type="match status" value="1"/>
</dbReference>
<feature type="domain" description="Tyr recombinase" evidence="4">
    <location>
        <begin position="179"/>
        <end position="426"/>
    </location>
</feature>
<evidence type="ECO:0000256" key="3">
    <source>
        <dbReference type="SAM" id="MobiDB-lite"/>
    </source>
</evidence>